<evidence type="ECO:0000256" key="1">
    <source>
        <dbReference type="SAM" id="MobiDB-lite"/>
    </source>
</evidence>
<comment type="caution">
    <text evidence="3">The sequence shown here is derived from an EMBL/GenBank/DDBJ whole genome shotgun (WGS) entry which is preliminary data.</text>
</comment>
<proteinExistence type="predicted"/>
<evidence type="ECO:0000259" key="2">
    <source>
        <dbReference type="SMART" id="SM00418"/>
    </source>
</evidence>
<dbReference type="Gene3D" id="6.10.140.2180">
    <property type="match status" value="1"/>
</dbReference>
<dbReference type="InterPro" id="IPR011991">
    <property type="entry name" value="ArsR-like_HTH"/>
</dbReference>
<dbReference type="EMBL" id="BMRP01000008">
    <property type="protein sequence ID" value="GGU61093.1"/>
    <property type="molecule type" value="Genomic_DNA"/>
</dbReference>
<dbReference type="InterPro" id="IPR036390">
    <property type="entry name" value="WH_DNA-bd_sf"/>
</dbReference>
<name>A0ABQ2UZ14_9ACTN</name>
<sequence length="202" mass="22010">MDTVELLLHPVRLRIVHAMSGGRTLTTSELCALLPDVSKATVYRHVGTLADGGLLEVTGEQRVRGSVERRYRLQRARAVIDAETAASVPVEDHRRVFAVAMAALLAEFNAYLDRDGADPTADSVGYRQHAVWLSEAELGELIGGMRGAILAQLANEPSPDRRRYLLSPILFPAEQVPADASEEARRKRQGPEKQGEFGGSVA</sequence>
<dbReference type="Gene3D" id="1.10.10.10">
    <property type="entry name" value="Winged helix-like DNA-binding domain superfamily/Winged helix DNA-binding domain"/>
    <property type="match status" value="1"/>
</dbReference>
<dbReference type="SUPFAM" id="SSF46785">
    <property type="entry name" value="Winged helix' DNA-binding domain"/>
    <property type="match status" value="1"/>
</dbReference>
<keyword evidence="4" id="KW-1185">Reference proteome</keyword>
<feature type="compositionally biased region" description="Basic and acidic residues" evidence="1">
    <location>
        <begin position="182"/>
        <end position="195"/>
    </location>
</feature>
<gene>
    <name evidence="3" type="ORF">GCM10010211_27480</name>
</gene>
<evidence type="ECO:0000313" key="3">
    <source>
        <dbReference type="EMBL" id="GGU61093.1"/>
    </source>
</evidence>
<dbReference type="SMART" id="SM00418">
    <property type="entry name" value="HTH_ARSR"/>
    <property type="match status" value="1"/>
</dbReference>
<organism evidence="3 4">
    <name type="scientific">Streptomyces albospinus</name>
    <dbReference type="NCBI Taxonomy" id="285515"/>
    <lineage>
        <taxon>Bacteria</taxon>
        <taxon>Bacillati</taxon>
        <taxon>Actinomycetota</taxon>
        <taxon>Actinomycetes</taxon>
        <taxon>Kitasatosporales</taxon>
        <taxon>Streptomycetaceae</taxon>
        <taxon>Streptomyces</taxon>
    </lineage>
</organism>
<feature type="region of interest" description="Disordered" evidence="1">
    <location>
        <begin position="176"/>
        <end position="202"/>
    </location>
</feature>
<dbReference type="Proteomes" id="UP000654471">
    <property type="component" value="Unassembled WGS sequence"/>
</dbReference>
<evidence type="ECO:0000313" key="4">
    <source>
        <dbReference type="Proteomes" id="UP000654471"/>
    </source>
</evidence>
<dbReference type="RefSeq" id="WP_189299774.1">
    <property type="nucleotide sequence ID" value="NZ_BMRP01000008.1"/>
</dbReference>
<dbReference type="Pfam" id="PF12840">
    <property type="entry name" value="HTH_20"/>
    <property type="match status" value="1"/>
</dbReference>
<accession>A0ABQ2UZ14</accession>
<dbReference type="CDD" id="cd00090">
    <property type="entry name" value="HTH_ARSR"/>
    <property type="match status" value="1"/>
</dbReference>
<dbReference type="InterPro" id="IPR001845">
    <property type="entry name" value="HTH_ArsR_DNA-bd_dom"/>
</dbReference>
<dbReference type="InterPro" id="IPR036388">
    <property type="entry name" value="WH-like_DNA-bd_sf"/>
</dbReference>
<reference evidence="4" key="1">
    <citation type="journal article" date="2019" name="Int. J. Syst. Evol. Microbiol.">
        <title>The Global Catalogue of Microorganisms (GCM) 10K type strain sequencing project: providing services to taxonomists for standard genome sequencing and annotation.</title>
        <authorList>
            <consortium name="The Broad Institute Genomics Platform"/>
            <consortium name="The Broad Institute Genome Sequencing Center for Infectious Disease"/>
            <person name="Wu L."/>
            <person name="Ma J."/>
        </authorList>
    </citation>
    <scope>NUCLEOTIDE SEQUENCE [LARGE SCALE GENOMIC DNA]</scope>
    <source>
        <strain evidence="4">JCM 3399</strain>
    </source>
</reference>
<protein>
    <submittedName>
        <fullName evidence="3">Transcriptional regulator</fullName>
    </submittedName>
</protein>
<feature type="domain" description="HTH arsR-type" evidence="2">
    <location>
        <begin position="2"/>
        <end position="84"/>
    </location>
</feature>